<sequence length="464" mass="50726">MKKKILSLVLAVTLSITTLLSNLSLADSRELNVTRIAGSGRYETAVEASKATFKTSKYAVVASGEGFADALVGGTLATQIEAPILLVGKNSVPNAVFNEIKRLGVEKVYLLGGTNTISKSVESTLNTGITNVERLAGKDRLETAKKIGELKQEFEKMPGLIEDNPLIAMVNGNNFADALAAAPFVGSMKKTHMIPYIGQDLSKSVNEYVFGGTNSVPKTASEAYRLAGSNREETAIKIAESYDGRLNIKLDTIVLVDGYNYPDALASAPVASMNNGAILLTHPTNFSKATKDYINNNDNIKNVIIVGGENSVSANIERELRGEVTPPVVEENNFDKLDKGLQAYVATSITGDWRLEELKELPFGMAFHYHYDGNTLYTQIHGGAGLAHPIYKFTVGKDSITYLDGVVHSSWYEWSQLDIPSKTVTKENLYNEYLAHKEEYDKATANEHFGSAEYLMEDYIENHK</sequence>
<name>A0AC61MU23_9FIRM</name>
<evidence type="ECO:0000313" key="2">
    <source>
        <dbReference type="Proteomes" id="UP000595814"/>
    </source>
</evidence>
<keyword evidence="2" id="KW-1185">Reference proteome</keyword>
<dbReference type="Proteomes" id="UP000595814">
    <property type="component" value="Chromosome"/>
</dbReference>
<reference evidence="1 2" key="1">
    <citation type="journal article" date="2022" name="Int. J. Syst. Evol. Microbiol.">
        <title>Miniphocaeibacter halophilus sp. nov., an ammonium-tolerant acetate-producing bacterium isolated from a biogas system.</title>
        <authorList>
            <person name="Schnurer A."/>
            <person name="Singh A."/>
            <person name="Bi S."/>
            <person name="Qiao W."/>
            <person name="Westerholm M."/>
        </authorList>
    </citation>
    <scope>NUCLEOTIDE SEQUENCE [LARGE SCALE GENOMIC DNA]</scope>
    <source>
        <strain evidence="1 2">AMB_01</strain>
    </source>
</reference>
<protein>
    <submittedName>
        <fullName evidence="1">Cell wall-binding repeat-containing protein</fullName>
    </submittedName>
</protein>
<gene>
    <name evidence="1" type="ORF">JFY71_10650</name>
</gene>
<proteinExistence type="predicted"/>
<dbReference type="EMBL" id="CP066744">
    <property type="protein sequence ID" value="QQK07728.1"/>
    <property type="molecule type" value="Genomic_DNA"/>
</dbReference>
<evidence type="ECO:0000313" key="1">
    <source>
        <dbReference type="EMBL" id="QQK07728.1"/>
    </source>
</evidence>
<accession>A0AC61MU23</accession>
<organism evidence="1 2">
    <name type="scientific">Miniphocaeibacter halophilus</name>
    <dbReference type="NCBI Taxonomy" id="2931922"/>
    <lineage>
        <taxon>Bacteria</taxon>
        <taxon>Bacillati</taxon>
        <taxon>Bacillota</taxon>
        <taxon>Tissierellia</taxon>
        <taxon>Tissierellales</taxon>
        <taxon>Peptoniphilaceae</taxon>
        <taxon>Miniphocaeibacter</taxon>
    </lineage>
</organism>